<proteinExistence type="predicted"/>
<name>A0ABM6RRC8_9FIRM</name>
<dbReference type="Proteomes" id="UP000325292">
    <property type="component" value="Chromosome"/>
</dbReference>
<evidence type="ECO:0000313" key="3">
    <source>
        <dbReference type="Proteomes" id="UP000325292"/>
    </source>
</evidence>
<sequence>MTLAVVVTLAALGTWAERVVPWLWAIRAHAQQSPVLRSLDAFVRAFAPAVVMALLLSALWAFPMRSLMGAVPIAMAMTVIFAWRFRSLALSIVAGMGAFWLVHVL</sequence>
<keyword evidence="3" id="KW-1185">Reference proteome</keyword>
<gene>
    <name evidence="2" type="ORF">BXT84_08380</name>
</gene>
<dbReference type="Pfam" id="PF05437">
    <property type="entry name" value="AzlD"/>
    <property type="match status" value="1"/>
</dbReference>
<feature type="transmembrane region" description="Helical" evidence="1">
    <location>
        <begin position="83"/>
        <end position="102"/>
    </location>
</feature>
<reference evidence="2 3" key="1">
    <citation type="journal article" date="2019" name="Sci. Rep.">
        <title>Sulfobacillus thermotolerans: new insights into resistance and metabolic capacities of acidophilic chemolithotrophs.</title>
        <authorList>
            <person name="Panyushkina A.E."/>
            <person name="Babenko V.V."/>
            <person name="Nikitina A.S."/>
            <person name="Selezneva O.V."/>
            <person name="Tsaplina I.A."/>
            <person name="Letarova M.A."/>
            <person name="Kostryukova E.S."/>
            <person name="Letarov A.V."/>
        </authorList>
    </citation>
    <scope>NUCLEOTIDE SEQUENCE [LARGE SCALE GENOMIC DNA]</scope>
    <source>
        <strain evidence="2 3">Kr1</strain>
    </source>
</reference>
<evidence type="ECO:0008006" key="4">
    <source>
        <dbReference type="Google" id="ProtNLM"/>
    </source>
</evidence>
<dbReference type="InterPro" id="IPR008407">
    <property type="entry name" value="Brnchd-chn_aa_trnsp_AzlD"/>
</dbReference>
<keyword evidence="1" id="KW-0812">Transmembrane</keyword>
<evidence type="ECO:0000313" key="2">
    <source>
        <dbReference type="EMBL" id="AUW93962.1"/>
    </source>
</evidence>
<accession>A0ABM6RRC8</accession>
<keyword evidence="1" id="KW-0472">Membrane</keyword>
<dbReference type="EMBL" id="CP019454">
    <property type="protein sequence ID" value="AUW93962.1"/>
    <property type="molecule type" value="Genomic_DNA"/>
</dbReference>
<keyword evidence="1" id="KW-1133">Transmembrane helix</keyword>
<evidence type="ECO:0000256" key="1">
    <source>
        <dbReference type="SAM" id="Phobius"/>
    </source>
</evidence>
<organism evidence="2 3">
    <name type="scientific">Sulfobacillus thermotolerans</name>
    <dbReference type="NCBI Taxonomy" id="338644"/>
    <lineage>
        <taxon>Bacteria</taxon>
        <taxon>Bacillati</taxon>
        <taxon>Bacillota</taxon>
        <taxon>Clostridia</taxon>
        <taxon>Eubacteriales</taxon>
        <taxon>Clostridiales Family XVII. Incertae Sedis</taxon>
        <taxon>Sulfobacillus</taxon>
    </lineage>
</organism>
<feature type="transmembrane region" description="Helical" evidence="1">
    <location>
        <begin position="42"/>
        <end position="62"/>
    </location>
</feature>
<dbReference type="RefSeq" id="WP_103374170.1">
    <property type="nucleotide sequence ID" value="NZ_CP133983.1"/>
</dbReference>
<protein>
    <recommendedName>
        <fullName evidence="4">Branched-chain amino acid ABC transporter</fullName>
    </recommendedName>
</protein>